<dbReference type="PANTHER" id="PTHR43431:SF1">
    <property type="entry name" value="OS08G0476300 PROTEIN"/>
    <property type="match status" value="1"/>
</dbReference>
<gene>
    <name evidence="2" type="ORF">CEPIT_LOCUS42271</name>
</gene>
<dbReference type="Gene3D" id="3.40.50.720">
    <property type="entry name" value="NAD(P)-binding Rossmann-like Domain"/>
    <property type="match status" value="1"/>
</dbReference>
<dbReference type="InterPro" id="IPR002347">
    <property type="entry name" value="SDR_fam"/>
</dbReference>
<proteinExistence type="predicted"/>
<dbReference type="InterPro" id="IPR036291">
    <property type="entry name" value="NAD(P)-bd_dom_sf"/>
</dbReference>
<dbReference type="EMBL" id="CAMAPF010001079">
    <property type="protein sequence ID" value="CAH9145508.1"/>
    <property type="molecule type" value="Genomic_DNA"/>
</dbReference>
<evidence type="ECO:0000313" key="3">
    <source>
        <dbReference type="Proteomes" id="UP001152523"/>
    </source>
</evidence>
<dbReference type="PANTHER" id="PTHR43431">
    <property type="entry name" value="OXIDOREDUCTASE, SHORT CHAIN DEHYDROGENASE/REDUCTASE FAMILY (AFU_ORTHOLOGUE AFUA_5G14000)"/>
    <property type="match status" value="1"/>
</dbReference>
<keyword evidence="3" id="KW-1185">Reference proteome</keyword>
<organism evidence="2 3">
    <name type="scientific">Cuscuta epithymum</name>
    <dbReference type="NCBI Taxonomy" id="186058"/>
    <lineage>
        <taxon>Eukaryota</taxon>
        <taxon>Viridiplantae</taxon>
        <taxon>Streptophyta</taxon>
        <taxon>Embryophyta</taxon>
        <taxon>Tracheophyta</taxon>
        <taxon>Spermatophyta</taxon>
        <taxon>Magnoliopsida</taxon>
        <taxon>eudicotyledons</taxon>
        <taxon>Gunneridae</taxon>
        <taxon>Pentapetalae</taxon>
        <taxon>asterids</taxon>
        <taxon>lamiids</taxon>
        <taxon>Solanales</taxon>
        <taxon>Convolvulaceae</taxon>
        <taxon>Cuscuteae</taxon>
        <taxon>Cuscuta</taxon>
        <taxon>Cuscuta subgen. Cuscuta</taxon>
    </lineage>
</organism>
<comment type="caution">
    <text evidence="2">The sequence shown here is derived from an EMBL/GenBank/DDBJ whole genome shotgun (WGS) entry which is preliminary data.</text>
</comment>
<dbReference type="SUPFAM" id="SSF51735">
    <property type="entry name" value="NAD(P)-binding Rossmann-fold domains"/>
    <property type="match status" value="1"/>
</dbReference>
<sequence>MVERGRGTIIFTGCSASLTGIAGFSELCCGKFALRGLSQCLAREFQPQGIHVAHVVIDGIVGSPRGASVAAWQQQGGDDLSMDPEALANTYWHLHIQHRSAWTQELNIRPSNPTLPPPSYTSQLSSSSVQQIHPTPCHDN</sequence>
<dbReference type="Pfam" id="PF00106">
    <property type="entry name" value="adh_short"/>
    <property type="match status" value="1"/>
</dbReference>
<accession>A0AAV0GCD4</accession>
<reference evidence="2" key="1">
    <citation type="submission" date="2022-07" db="EMBL/GenBank/DDBJ databases">
        <authorList>
            <person name="Macas J."/>
            <person name="Novak P."/>
            <person name="Neumann P."/>
        </authorList>
    </citation>
    <scope>NUCLEOTIDE SEQUENCE</scope>
</reference>
<evidence type="ECO:0000313" key="2">
    <source>
        <dbReference type="EMBL" id="CAH9145508.1"/>
    </source>
</evidence>
<dbReference type="Proteomes" id="UP001152523">
    <property type="component" value="Unassembled WGS sequence"/>
</dbReference>
<dbReference type="AlphaFoldDB" id="A0AAV0GCD4"/>
<evidence type="ECO:0000256" key="1">
    <source>
        <dbReference type="SAM" id="MobiDB-lite"/>
    </source>
</evidence>
<name>A0AAV0GCD4_9ASTE</name>
<feature type="region of interest" description="Disordered" evidence="1">
    <location>
        <begin position="108"/>
        <end position="140"/>
    </location>
</feature>
<protein>
    <submittedName>
        <fullName evidence="2">Uncharacterized protein</fullName>
    </submittedName>
</protein>